<dbReference type="GeneID" id="70241868"/>
<dbReference type="SUPFAM" id="SSF51905">
    <property type="entry name" value="FAD/NAD(P)-binding domain"/>
    <property type="match status" value="2"/>
</dbReference>
<dbReference type="Gene3D" id="3.50.50.60">
    <property type="entry name" value="FAD/NAD(P)-binding domain"/>
    <property type="match status" value="2"/>
</dbReference>
<dbReference type="InterPro" id="IPR023753">
    <property type="entry name" value="FAD/NAD-binding_dom"/>
</dbReference>
<evidence type="ECO:0000256" key="1">
    <source>
        <dbReference type="ARBA" id="ARBA00001974"/>
    </source>
</evidence>
<dbReference type="AlphaFoldDB" id="A0AAD4KMN5"/>
<keyword evidence="10" id="KW-1185">Reference proteome</keyword>
<keyword evidence="7 9" id="KW-0503">Monooxygenase</keyword>
<gene>
    <name evidence="9" type="ORF">BGW36DRAFT_299971</name>
</gene>
<keyword evidence="5" id="KW-0521">NADP</keyword>
<dbReference type="Proteomes" id="UP001201262">
    <property type="component" value="Unassembled WGS sequence"/>
</dbReference>
<evidence type="ECO:0000256" key="4">
    <source>
        <dbReference type="ARBA" id="ARBA00022827"/>
    </source>
</evidence>
<keyword evidence="4" id="KW-0274">FAD</keyword>
<comment type="similarity">
    <text evidence="2">Belongs to the FAD-binding monooxygenase family.</text>
</comment>
<dbReference type="PANTHER" id="PTHR43098:SF3">
    <property type="entry name" value="L-ORNITHINE N(5)-MONOOXYGENASE-RELATED"/>
    <property type="match status" value="1"/>
</dbReference>
<dbReference type="Pfam" id="PF07992">
    <property type="entry name" value="Pyr_redox_2"/>
    <property type="match status" value="1"/>
</dbReference>
<keyword evidence="6" id="KW-0560">Oxidoreductase</keyword>
<feature type="domain" description="FAD/NAD(P)-binding" evidence="8">
    <location>
        <begin position="14"/>
        <end position="239"/>
    </location>
</feature>
<organism evidence="9 10">
    <name type="scientific">Talaromyces proteolyticus</name>
    <dbReference type="NCBI Taxonomy" id="1131652"/>
    <lineage>
        <taxon>Eukaryota</taxon>
        <taxon>Fungi</taxon>
        <taxon>Dikarya</taxon>
        <taxon>Ascomycota</taxon>
        <taxon>Pezizomycotina</taxon>
        <taxon>Eurotiomycetes</taxon>
        <taxon>Eurotiomycetidae</taxon>
        <taxon>Eurotiales</taxon>
        <taxon>Trichocomaceae</taxon>
        <taxon>Talaromyces</taxon>
        <taxon>Talaromyces sect. Bacilispori</taxon>
    </lineage>
</organism>
<comment type="caution">
    <text evidence="9">The sequence shown here is derived from an EMBL/GenBank/DDBJ whole genome shotgun (WGS) entry which is preliminary data.</text>
</comment>
<sequence length="567" mass="64220">MGSTSERASERAEYDALIIGAGFGGYSMLPRLRSLGLRVKLYERGSGPGGVWFWNQYPGARVDSDAPVYQLFDKELWEDFTFSERFPGRRELQRYFAHVEKKWDLRKDIEYCKNVESADWDSTRCRWLITCSDGTEAECKWMILAMGSSSKTYIPNIKGSSDFRGELYHTAHWPYYGASLKNKRIAVIGTGASGIQVIQESGKQSKHLTVYQRTPNLCLPMSQRKLDPVEEQKKKDTGIYAEAFSKCERTPGGVLYESADKNTFDDTPEERERFYQSLLKDGGLQFWVSGYKDAMTDQKANDAAYDFWRRMVLKRINNPAKGELLAPEIPPHPYGAKRPSLEQNYFEVMNQDNVDIIDVNRFPIEELNATGVKTAAGQVDVDMIIFATGFDALTGGFKDIQIRGTDGRTLTQHWEEGVKTSIGIAVPKFPNMFYLFGPQAPSTFTNGPSCIQSQARWIAKVVEKLENDKIESFEATEASADEWLEMVREKWDATLFSKGKISLPVSLLWWSGANIPGKKVQPLSWAGGLPTYMQMLERSLENHYQGWHTSHLIEKNAPNGTTNRAGH</sequence>
<protein>
    <submittedName>
        <fullName evidence="9">Cyclohexanone monooxygenase</fullName>
    </submittedName>
</protein>
<dbReference type="GO" id="GO:0004497">
    <property type="term" value="F:monooxygenase activity"/>
    <property type="evidence" value="ECO:0007669"/>
    <property type="project" value="UniProtKB-KW"/>
</dbReference>
<dbReference type="RefSeq" id="XP_046070303.1">
    <property type="nucleotide sequence ID" value="XM_046211581.1"/>
</dbReference>
<dbReference type="InterPro" id="IPR050775">
    <property type="entry name" value="FAD-binding_Monooxygenases"/>
</dbReference>
<name>A0AAD4KMN5_9EURO</name>
<dbReference type="PANTHER" id="PTHR43098">
    <property type="entry name" value="L-ORNITHINE N(5)-MONOOXYGENASE-RELATED"/>
    <property type="match status" value="1"/>
</dbReference>
<evidence type="ECO:0000313" key="10">
    <source>
        <dbReference type="Proteomes" id="UP001201262"/>
    </source>
</evidence>
<comment type="cofactor">
    <cofactor evidence="1">
        <name>FAD</name>
        <dbReference type="ChEBI" id="CHEBI:57692"/>
    </cofactor>
</comment>
<evidence type="ECO:0000256" key="7">
    <source>
        <dbReference type="ARBA" id="ARBA00023033"/>
    </source>
</evidence>
<evidence type="ECO:0000256" key="3">
    <source>
        <dbReference type="ARBA" id="ARBA00022630"/>
    </source>
</evidence>
<evidence type="ECO:0000256" key="2">
    <source>
        <dbReference type="ARBA" id="ARBA00010139"/>
    </source>
</evidence>
<dbReference type="EMBL" id="JAJTJA010000008">
    <property type="protein sequence ID" value="KAH8695161.1"/>
    <property type="molecule type" value="Genomic_DNA"/>
</dbReference>
<evidence type="ECO:0000256" key="6">
    <source>
        <dbReference type="ARBA" id="ARBA00023002"/>
    </source>
</evidence>
<evidence type="ECO:0000313" key="9">
    <source>
        <dbReference type="EMBL" id="KAH8695161.1"/>
    </source>
</evidence>
<reference evidence="9" key="1">
    <citation type="submission" date="2021-12" db="EMBL/GenBank/DDBJ databases">
        <title>Convergent genome expansion in fungi linked to evolution of root-endophyte symbiosis.</title>
        <authorList>
            <consortium name="DOE Joint Genome Institute"/>
            <person name="Ke Y.-H."/>
            <person name="Bonito G."/>
            <person name="Liao H.-L."/>
            <person name="Looney B."/>
            <person name="Rojas-Flechas A."/>
            <person name="Nash J."/>
            <person name="Hameed K."/>
            <person name="Schadt C."/>
            <person name="Martin F."/>
            <person name="Crous P.W."/>
            <person name="Miettinen O."/>
            <person name="Magnuson J.K."/>
            <person name="Labbe J."/>
            <person name="Jacobson D."/>
            <person name="Doktycz M.J."/>
            <person name="Veneault-Fourrey C."/>
            <person name="Kuo A."/>
            <person name="Mondo S."/>
            <person name="Calhoun S."/>
            <person name="Riley R."/>
            <person name="Ohm R."/>
            <person name="LaButti K."/>
            <person name="Andreopoulos B."/>
            <person name="Pangilinan J."/>
            <person name="Nolan M."/>
            <person name="Tritt A."/>
            <person name="Clum A."/>
            <person name="Lipzen A."/>
            <person name="Daum C."/>
            <person name="Barry K."/>
            <person name="Grigoriev I.V."/>
            <person name="Vilgalys R."/>
        </authorList>
    </citation>
    <scope>NUCLEOTIDE SEQUENCE</scope>
    <source>
        <strain evidence="9">PMI_201</strain>
    </source>
</reference>
<keyword evidence="3" id="KW-0285">Flavoprotein</keyword>
<dbReference type="PRINTS" id="PR00411">
    <property type="entry name" value="PNDRDTASEI"/>
</dbReference>
<evidence type="ECO:0000256" key="5">
    <source>
        <dbReference type="ARBA" id="ARBA00022857"/>
    </source>
</evidence>
<evidence type="ECO:0000259" key="8">
    <source>
        <dbReference type="Pfam" id="PF07992"/>
    </source>
</evidence>
<accession>A0AAD4KMN5</accession>
<dbReference type="InterPro" id="IPR036188">
    <property type="entry name" value="FAD/NAD-bd_sf"/>
</dbReference>
<proteinExistence type="inferred from homology"/>